<feature type="domain" description="HTH crp-type" evidence="2">
    <location>
        <begin position="179"/>
        <end position="246"/>
    </location>
</feature>
<comment type="caution">
    <text evidence="3">The sequence shown here is derived from an EMBL/GenBank/DDBJ whole genome shotgun (WGS) entry which is preliminary data.</text>
</comment>
<dbReference type="Proteomes" id="UP000325255">
    <property type="component" value="Unassembled WGS sequence"/>
</dbReference>
<dbReference type="AlphaFoldDB" id="A0A5M6IK99"/>
<dbReference type="InterPro" id="IPR036390">
    <property type="entry name" value="WH_DNA-bd_sf"/>
</dbReference>
<dbReference type="InterPro" id="IPR036388">
    <property type="entry name" value="WH-like_DNA-bd_sf"/>
</dbReference>
<proteinExistence type="predicted"/>
<evidence type="ECO:0000256" key="1">
    <source>
        <dbReference type="SAM" id="MobiDB-lite"/>
    </source>
</evidence>
<evidence type="ECO:0000259" key="2">
    <source>
        <dbReference type="Pfam" id="PF13545"/>
    </source>
</evidence>
<organism evidence="3 4">
    <name type="scientific">Rhodovastum atsumiense</name>
    <dbReference type="NCBI Taxonomy" id="504468"/>
    <lineage>
        <taxon>Bacteria</taxon>
        <taxon>Pseudomonadati</taxon>
        <taxon>Pseudomonadota</taxon>
        <taxon>Alphaproteobacteria</taxon>
        <taxon>Acetobacterales</taxon>
        <taxon>Acetobacteraceae</taxon>
        <taxon>Rhodovastum</taxon>
    </lineage>
</organism>
<dbReference type="Pfam" id="PF13545">
    <property type="entry name" value="HTH_Crp_2"/>
    <property type="match status" value="1"/>
</dbReference>
<keyword evidence="4" id="KW-1185">Reference proteome</keyword>
<evidence type="ECO:0000313" key="3">
    <source>
        <dbReference type="EMBL" id="KAA5608299.1"/>
    </source>
</evidence>
<dbReference type="GO" id="GO:0006355">
    <property type="term" value="P:regulation of DNA-templated transcription"/>
    <property type="evidence" value="ECO:0007669"/>
    <property type="project" value="InterPro"/>
</dbReference>
<accession>A0A5M6IK99</accession>
<feature type="region of interest" description="Disordered" evidence="1">
    <location>
        <begin position="1"/>
        <end position="33"/>
    </location>
</feature>
<dbReference type="Gene3D" id="1.10.10.10">
    <property type="entry name" value="Winged helix-like DNA-binding domain superfamily/Winged helix DNA-binding domain"/>
    <property type="match status" value="1"/>
</dbReference>
<feature type="compositionally biased region" description="Basic and acidic residues" evidence="1">
    <location>
        <begin position="1"/>
        <end position="12"/>
    </location>
</feature>
<dbReference type="GO" id="GO:0003677">
    <property type="term" value="F:DNA binding"/>
    <property type="evidence" value="ECO:0007669"/>
    <property type="project" value="InterPro"/>
</dbReference>
<gene>
    <name evidence="3" type="ORF">F1189_29740</name>
</gene>
<reference evidence="3 4" key="1">
    <citation type="submission" date="2019-09" db="EMBL/GenBank/DDBJ databases">
        <title>Genome sequence of Rhodovastum atsumiense, a diverse member of the Acetobacteraceae family of non-sulfur purple photosynthetic bacteria.</title>
        <authorList>
            <person name="Meyer T."/>
            <person name="Kyndt J."/>
        </authorList>
    </citation>
    <scope>NUCLEOTIDE SEQUENCE [LARGE SCALE GENOMIC DNA]</scope>
    <source>
        <strain evidence="3 4">DSM 21279</strain>
    </source>
</reference>
<dbReference type="EMBL" id="VWPK01000091">
    <property type="protein sequence ID" value="KAA5608299.1"/>
    <property type="molecule type" value="Genomic_DNA"/>
</dbReference>
<dbReference type="OrthoDB" id="7506088at2"/>
<dbReference type="RefSeq" id="WP_150045499.1">
    <property type="nucleotide sequence ID" value="NZ_OW485603.1"/>
</dbReference>
<protein>
    <submittedName>
        <fullName evidence="3">Crp/Fnr family transcriptional regulator</fullName>
    </submittedName>
</protein>
<evidence type="ECO:0000313" key="4">
    <source>
        <dbReference type="Proteomes" id="UP000325255"/>
    </source>
</evidence>
<name>A0A5M6IK99_9PROT</name>
<dbReference type="SUPFAM" id="SSF46785">
    <property type="entry name" value="Winged helix' DNA-binding domain"/>
    <property type="match status" value="1"/>
</dbReference>
<dbReference type="InterPro" id="IPR012318">
    <property type="entry name" value="HTH_CRP"/>
</dbReference>
<sequence length="287" mass="30384">MRLDKERLESAVRGDAQSPNEGQAKLPGAAAPDGNRLLASVSRHDLDRLAPDLEEVTLLRGQVLFEPGRIPSHVHFPHAGTMVSLVMPLLEGGAAETVTVGLEGAAGLGVDAADPTVEAFTRGLVQMPGKADRVLTPLLAKAASASPALRRLLARQAEAAMSMALQSVACRAAHQVRPRLARWLLTALDRAPGGDPALPLTQEFLAEMLGVRRATVGEAALALQAGSLIRIRRGCVVVLDRAGLERAACECHAALRRRFERLLQDAAVVRPADPSGVAQWACGAEER</sequence>